<keyword evidence="1" id="KW-0880">Kelch repeat</keyword>
<evidence type="ECO:0000256" key="2">
    <source>
        <dbReference type="ARBA" id="ARBA00022737"/>
    </source>
</evidence>
<sequence>MDQPGVVSEGISQMELSQQSLISGLPDNIGLFCLARVPRKYHTLLKCVSRRWRDFVCSEEWHSYHQKHKLDETWIYALCRDKLDRLCCYVLDPNSSRKSWKLVHGLPPRVLKRKGMGFEVLGNKVYLLGGCGWCEDATGEVYCYDVSLNAWSEASPLSTARCYFACEVLDGKIYSIGGLGSNSSDPHSDDVIVGSNPIAGAYKRVAVHKVEDFHHKKMDQSFGAGLFGILPLIWFLDKSRESNSCSIPILGGAHSIDPHSWDIYDPCTNSWKFHADPNIVPDIKDAVVMDGKIYIRCGTVVTSHVYAIVYEPSSGTWQHVDANMVAGCRGPAVAVDGTLYVLDQSSGTKLMMWQKESREWIPVGSVKQSRANIQLC</sequence>
<evidence type="ECO:0000313" key="5">
    <source>
        <dbReference type="Proteomes" id="UP000507245"/>
    </source>
</evidence>
<dbReference type="InterPro" id="IPR001810">
    <property type="entry name" value="F-box_dom"/>
</dbReference>
<dbReference type="EMBL" id="CAEKKB010000002">
    <property type="protein sequence ID" value="CAB4300411.1"/>
    <property type="molecule type" value="Genomic_DNA"/>
</dbReference>
<evidence type="ECO:0000259" key="3">
    <source>
        <dbReference type="Pfam" id="PF00646"/>
    </source>
</evidence>
<dbReference type="InterPro" id="IPR006652">
    <property type="entry name" value="Kelch_1"/>
</dbReference>
<dbReference type="InterPro" id="IPR036047">
    <property type="entry name" value="F-box-like_dom_sf"/>
</dbReference>
<dbReference type="Gene3D" id="2.120.10.80">
    <property type="entry name" value="Kelch-type beta propeller"/>
    <property type="match status" value="2"/>
</dbReference>
<dbReference type="AlphaFoldDB" id="A0A6J5WJ80"/>
<evidence type="ECO:0000313" key="4">
    <source>
        <dbReference type="EMBL" id="CAB4300411.1"/>
    </source>
</evidence>
<dbReference type="PANTHER" id="PTHR46344">
    <property type="entry name" value="OS02G0202900 PROTEIN"/>
    <property type="match status" value="1"/>
</dbReference>
<evidence type="ECO:0000256" key="1">
    <source>
        <dbReference type="ARBA" id="ARBA00022441"/>
    </source>
</evidence>
<dbReference type="SUPFAM" id="SSF117281">
    <property type="entry name" value="Kelch motif"/>
    <property type="match status" value="1"/>
</dbReference>
<proteinExistence type="predicted"/>
<reference evidence="5" key="1">
    <citation type="journal article" date="2020" name="Genome Biol.">
        <title>Gamete binning: chromosome-level and haplotype-resolved genome assembly enabled by high-throughput single-cell sequencing of gamete genomes.</title>
        <authorList>
            <person name="Campoy J.A."/>
            <person name="Sun H."/>
            <person name="Goel M."/>
            <person name="Jiao W.-B."/>
            <person name="Folz-Donahue K."/>
            <person name="Wang N."/>
            <person name="Rubio M."/>
            <person name="Liu C."/>
            <person name="Kukat C."/>
            <person name="Ruiz D."/>
            <person name="Huettel B."/>
            <person name="Schneeberger K."/>
        </authorList>
    </citation>
    <scope>NUCLEOTIDE SEQUENCE [LARGE SCALE GENOMIC DNA]</scope>
    <source>
        <strain evidence="5">cv. Rojo Pasion</strain>
    </source>
</reference>
<organism evidence="4 5">
    <name type="scientific">Prunus armeniaca</name>
    <name type="common">Apricot</name>
    <name type="synonym">Armeniaca vulgaris</name>
    <dbReference type="NCBI Taxonomy" id="36596"/>
    <lineage>
        <taxon>Eukaryota</taxon>
        <taxon>Viridiplantae</taxon>
        <taxon>Streptophyta</taxon>
        <taxon>Embryophyta</taxon>
        <taxon>Tracheophyta</taxon>
        <taxon>Spermatophyta</taxon>
        <taxon>Magnoliopsida</taxon>
        <taxon>eudicotyledons</taxon>
        <taxon>Gunneridae</taxon>
        <taxon>Pentapetalae</taxon>
        <taxon>rosids</taxon>
        <taxon>fabids</taxon>
        <taxon>Rosales</taxon>
        <taxon>Rosaceae</taxon>
        <taxon>Amygdaloideae</taxon>
        <taxon>Amygdaleae</taxon>
        <taxon>Prunus</taxon>
    </lineage>
</organism>
<keyword evidence="5" id="KW-1185">Reference proteome</keyword>
<feature type="domain" description="F-box" evidence="3">
    <location>
        <begin position="22"/>
        <end position="60"/>
    </location>
</feature>
<dbReference type="SUPFAM" id="SSF81383">
    <property type="entry name" value="F-box domain"/>
    <property type="match status" value="1"/>
</dbReference>
<keyword evidence="2" id="KW-0677">Repeat</keyword>
<gene>
    <name evidence="4" type="ORF">ORAREDHAP_LOCUS15501</name>
</gene>
<dbReference type="PANTHER" id="PTHR46344:SF26">
    <property type="entry name" value="F-BOX DOMAIN-CONTAINING PROTEIN"/>
    <property type="match status" value="1"/>
</dbReference>
<dbReference type="InterPro" id="IPR015915">
    <property type="entry name" value="Kelch-typ_b-propeller"/>
</dbReference>
<dbReference type="Pfam" id="PF01344">
    <property type="entry name" value="Kelch_1"/>
    <property type="match status" value="1"/>
</dbReference>
<name>A0A6J5WJ80_PRUAR</name>
<accession>A0A6J5WJ80</accession>
<dbReference type="Proteomes" id="UP000507245">
    <property type="component" value="Unassembled WGS sequence"/>
</dbReference>
<dbReference type="OrthoDB" id="68328at2759"/>
<dbReference type="CDD" id="cd22152">
    <property type="entry name" value="F-box_AtAFR-like"/>
    <property type="match status" value="1"/>
</dbReference>
<dbReference type="SMART" id="SM00612">
    <property type="entry name" value="Kelch"/>
    <property type="match status" value="1"/>
</dbReference>
<protein>
    <recommendedName>
        <fullName evidence="3">F-box domain-containing protein</fullName>
    </recommendedName>
</protein>
<dbReference type="Pfam" id="PF00646">
    <property type="entry name" value="F-box"/>
    <property type="match status" value="1"/>
</dbReference>